<gene>
    <name evidence="1" type="ORF">METZ01_LOCUS293534</name>
</gene>
<organism evidence="1">
    <name type="scientific">marine metagenome</name>
    <dbReference type="NCBI Taxonomy" id="408172"/>
    <lineage>
        <taxon>unclassified sequences</taxon>
        <taxon>metagenomes</taxon>
        <taxon>ecological metagenomes</taxon>
    </lineage>
</organism>
<dbReference type="EMBL" id="UINC01089513">
    <property type="protein sequence ID" value="SVC40680.1"/>
    <property type="molecule type" value="Genomic_DNA"/>
</dbReference>
<protein>
    <submittedName>
        <fullName evidence="1">Uncharacterized protein</fullName>
    </submittedName>
</protein>
<name>A0A382LVN1_9ZZZZ</name>
<sequence length="45" mass="5529">MKQINYEQIIQIAQAYYKSNQYQQVKSILQQFIQQGVQRDEIYFL</sequence>
<feature type="non-terminal residue" evidence="1">
    <location>
        <position position="45"/>
    </location>
</feature>
<evidence type="ECO:0000313" key="1">
    <source>
        <dbReference type="EMBL" id="SVC40680.1"/>
    </source>
</evidence>
<dbReference type="AlphaFoldDB" id="A0A382LVN1"/>
<reference evidence="1" key="1">
    <citation type="submission" date="2018-05" db="EMBL/GenBank/DDBJ databases">
        <authorList>
            <person name="Lanie J.A."/>
            <person name="Ng W.-L."/>
            <person name="Kazmierczak K.M."/>
            <person name="Andrzejewski T.M."/>
            <person name="Davidsen T.M."/>
            <person name="Wayne K.J."/>
            <person name="Tettelin H."/>
            <person name="Glass J.I."/>
            <person name="Rusch D."/>
            <person name="Podicherti R."/>
            <person name="Tsui H.-C.T."/>
            <person name="Winkler M.E."/>
        </authorList>
    </citation>
    <scope>NUCLEOTIDE SEQUENCE</scope>
</reference>
<accession>A0A382LVN1</accession>
<proteinExistence type="predicted"/>